<evidence type="ECO:0000256" key="9">
    <source>
        <dbReference type="ARBA" id="ARBA00023242"/>
    </source>
</evidence>
<feature type="region of interest" description="Disordered" evidence="11">
    <location>
        <begin position="1"/>
        <end position="227"/>
    </location>
</feature>
<feature type="compositionally biased region" description="Basic and acidic residues" evidence="11">
    <location>
        <begin position="345"/>
        <end position="355"/>
    </location>
</feature>
<accession>A0A8S4EFD5</accession>
<dbReference type="Pfam" id="PF17921">
    <property type="entry name" value="Integrase_H2C2"/>
    <property type="match status" value="1"/>
</dbReference>
<evidence type="ECO:0000313" key="16">
    <source>
        <dbReference type="Proteomes" id="UP000653454"/>
    </source>
</evidence>
<dbReference type="InterPro" id="IPR041577">
    <property type="entry name" value="RT_RNaseH_2"/>
</dbReference>
<evidence type="ECO:0000256" key="10">
    <source>
        <dbReference type="PROSITE-ProRule" id="PRU00047"/>
    </source>
</evidence>
<feature type="domain" description="Integrase catalytic" evidence="14">
    <location>
        <begin position="2343"/>
        <end position="2495"/>
    </location>
</feature>
<feature type="compositionally biased region" description="Basic and acidic residues" evidence="11">
    <location>
        <begin position="1160"/>
        <end position="1175"/>
    </location>
</feature>
<feature type="compositionally biased region" description="Basic residues" evidence="11">
    <location>
        <begin position="715"/>
        <end position="725"/>
    </location>
</feature>
<keyword evidence="6" id="KW-0378">Hydrolase</keyword>
<dbReference type="Gene3D" id="3.30.420.10">
    <property type="entry name" value="Ribonuclease H-like superfamily/Ribonuclease H"/>
    <property type="match status" value="1"/>
</dbReference>
<dbReference type="Pfam" id="PF10373">
    <property type="entry name" value="EST1_DNA_bind"/>
    <property type="match status" value="2"/>
</dbReference>
<evidence type="ECO:0000256" key="6">
    <source>
        <dbReference type="ARBA" id="ARBA00022750"/>
    </source>
</evidence>
<dbReference type="InterPro" id="IPR002716">
    <property type="entry name" value="PIN_dom"/>
</dbReference>
<feature type="region of interest" description="Disordered" evidence="11">
    <location>
        <begin position="1160"/>
        <end position="1181"/>
    </location>
</feature>
<feature type="region of interest" description="Disordered" evidence="11">
    <location>
        <begin position="3591"/>
        <end position="3633"/>
    </location>
</feature>
<evidence type="ECO:0000259" key="12">
    <source>
        <dbReference type="PROSITE" id="PS50158"/>
    </source>
</evidence>
<dbReference type="GO" id="GO:0003677">
    <property type="term" value="F:DNA binding"/>
    <property type="evidence" value="ECO:0007669"/>
    <property type="project" value="UniProtKB-KW"/>
</dbReference>
<keyword evidence="7" id="KW-0238">DNA-binding</keyword>
<dbReference type="GO" id="GO:0006508">
    <property type="term" value="P:proteolysis"/>
    <property type="evidence" value="ECO:0007669"/>
    <property type="project" value="UniProtKB-KW"/>
</dbReference>
<dbReference type="Pfam" id="PF10374">
    <property type="entry name" value="EST1"/>
    <property type="match status" value="1"/>
</dbReference>
<dbReference type="InterPro" id="IPR043502">
    <property type="entry name" value="DNA/RNA_pol_sf"/>
</dbReference>
<feature type="compositionally biased region" description="Basic and acidic residues" evidence="11">
    <location>
        <begin position="2589"/>
        <end position="2602"/>
    </location>
</feature>
<feature type="domain" description="CCHC-type" evidence="12">
    <location>
        <begin position="1768"/>
        <end position="1782"/>
    </location>
</feature>
<feature type="region of interest" description="Disordered" evidence="11">
    <location>
        <begin position="268"/>
        <end position="298"/>
    </location>
</feature>
<dbReference type="Pfam" id="PF00078">
    <property type="entry name" value="RVT_1"/>
    <property type="match status" value="2"/>
</dbReference>
<feature type="compositionally biased region" description="Low complexity" evidence="11">
    <location>
        <begin position="2624"/>
        <end position="2638"/>
    </location>
</feature>
<dbReference type="GO" id="GO:0000184">
    <property type="term" value="P:nuclear-transcribed mRNA catabolic process, nonsense-mediated decay"/>
    <property type="evidence" value="ECO:0007669"/>
    <property type="project" value="UniProtKB-KW"/>
</dbReference>
<dbReference type="InterPro" id="IPR036397">
    <property type="entry name" value="RNaseH_sf"/>
</dbReference>
<gene>
    <name evidence="15" type="ORF">PLXY2_LOCUS5603</name>
</gene>
<feature type="compositionally biased region" description="Basic and acidic residues" evidence="11">
    <location>
        <begin position="2522"/>
        <end position="2535"/>
    </location>
</feature>
<feature type="compositionally biased region" description="Low complexity" evidence="11">
    <location>
        <begin position="161"/>
        <end position="177"/>
    </location>
</feature>
<evidence type="ECO:0000256" key="11">
    <source>
        <dbReference type="SAM" id="MobiDB-lite"/>
    </source>
</evidence>
<dbReference type="InterPro" id="IPR043128">
    <property type="entry name" value="Rev_trsase/Diguanyl_cyclase"/>
</dbReference>
<feature type="domain" description="Reverse transcriptase" evidence="13">
    <location>
        <begin position="789"/>
        <end position="1055"/>
    </location>
</feature>
<feature type="compositionally biased region" description="Basic and acidic residues" evidence="11">
    <location>
        <begin position="2610"/>
        <end position="2622"/>
    </location>
</feature>
<dbReference type="SUPFAM" id="SSF53098">
    <property type="entry name" value="Ribonuclease H-like"/>
    <property type="match status" value="1"/>
</dbReference>
<dbReference type="SUPFAM" id="SSF48452">
    <property type="entry name" value="TPR-like"/>
    <property type="match status" value="1"/>
</dbReference>
<feature type="compositionally biased region" description="Basic and acidic residues" evidence="11">
    <location>
        <begin position="441"/>
        <end position="452"/>
    </location>
</feature>
<dbReference type="Gene3D" id="3.10.10.10">
    <property type="entry name" value="HIV Type 1 Reverse Transcriptase, subunit A, domain 1"/>
    <property type="match status" value="1"/>
</dbReference>
<evidence type="ECO:0000256" key="2">
    <source>
        <dbReference type="ARBA" id="ARBA00004496"/>
    </source>
</evidence>
<keyword evidence="9" id="KW-0539">Nucleus</keyword>
<feature type="compositionally biased region" description="Basic and acidic residues" evidence="11">
    <location>
        <begin position="367"/>
        <end position="381"/>
    </location>
</feature>
<evidence type="ECO:0000256" key="7">
    <source>
        <dbReference type="ARBA" id="ARBA00023125"/>
    </source>
</evidence>
<feature type="region of interest" description="Disordered" evidence="11">
    <location>
        <begin position="711"/>
        <end position="744"/>
    </location>
</feature>
<dbReference type="PROSITE" id="PS50878">
    <property type="entry name" value="RT_POL"/>
    <property type="match status" value="1"/>
</dbReference>
<dbReference type="SMART" id="SM00343">
    <property type="entry name" value="ZnF_C2HC"/>
    <property type="match status" value="2"/>
</dbReference>
<dbReference type="SUPFAM" id="SSF56672">
    <property type="entry name" value="DNA/RNA polymerases"/>
    <property type="match status" value="2"/>
</dbReference>
<dbReference type="InterPro" id="IPR050951">
    <property type="entry name" value="Retrovirus_Pol_polyprotein"/>
</dbReference>
<evidence type="ECO:0000256" key="3">
    <source>
        <dbReference type="ARBA" id="ARBA00012493"/>
    </source>
</evidence>
<keyword evidence="8" id="KW-0866">Nonsense-mediated mRNA decay</keyword>
<dbReference type="Pfam" id="PF13638">
    <property type="entry name" value="PIN_4"/>
    <property type="match status" value="1"/>
</dbReference>
<dbReference type="PROSITE" id="PS50158">
    <property type="entry name" value="ZF_CCHC"/>
    <property type="match status" value="1"/>
</dbReference>
<feature type="region of interest" description="Disordered" evidence="11">
    <location>
        <begin position="2583"/>
        <end position="2638"/>
    </location>
</feature>
<dbReference type="GO" id="GO:0008270">
    <property type="term" value="F:zinc ion binding"/>
    <property type="evidence" value="ECO:0007669"/>
    <property type="project" value="UniProtKB-KW"/>
</dbReference>
<evidence type="ECO:0000256" key="4">
    <source>
        <dbReference type="ARBA" id="ARBA00022490"/>
    </source>
</evidence>
<dbReference type="Pfam" id="PF00665">
    <property type="entry name" value="rve"/>
    <property type="match status" value="1"/>
</dbReference>
<dbReference type="InterPro" id="IPR018834">
    <property type="entry name" value="DNA/RNA-bd_Est1-type"/>
</dbReference>
<feature type="region of interest" description="Disordered" evidence="11">
    <location>
        <begin position="345"/>
        <end position="552"/>
    </location>
</feature>
<keyword evidence="10" id="KW-0479">Metal-binding</keyword>
<dbReference type="InterPro" id="IPR001878">
    <property type="entry name" value="Znf_CCHC"/>
</dbReference>
<keyword evidence="5" id="KW-0645">Protease</keyword>
<dbReference type="Gene3D" id="3.40.50.1010">
    <property type="entry name" value="5'-nuclease"/>
    <property type="match status" value="1"/>
</dbReference>
<dbReference type="FunFam" id="3.30.420.10:FF:000063">
    <property type="entry name" value="Retrovirus-related Pol polyprotein from transposon 297-like Protein"/>
    <property type="match status" value="1"/>
</dbReference>
<feature type="region of interest" description="Disordered" evidence="11">
    <location>
        <begin position="2871"/>
        <end position="2918"/>
    </location>
</feature>
<dbReference type="FunFam" id="1.10.340.70:FF:000003">
    <property type="entry name" value="Protein CBG25708"/>
    <property type="match status" value="1"/>
</dbReference>
<keyword evidence="4" id="KW-0963">Cytoplasm</keyword>
<dbReference type="PANTHER" id="PTHR37984">
    <property type="entry name" value="PROTEIN CBG26694"/>
    <property type="match status" value="1"/>
</dbReference>
<reference evidence="15" key="1">
    <citation type="submission" date="2020-11" db="EMBL/GenBank/DDBJ databases">
        <authorList>
            <person name="Whiteford S."/>
        </authorList>
    </citation>
    <scope>NUCLEOTIDE SEQUENCE</scope>
</reference>
<sequence>MDDDWKEYRRNKPQQKLYKPGSGPLRRSGYALDPTMNSYDVSNGPRGREQNHYGSKNSIYEDDLSSKKDHSTTRHRKPEQPLYVPRAADLKGDSDRHSSSSMRSDSVNQSFNKRHSNNKNDRQGYNSTGYSRGPSRRDRGYVDTHNKDAGNNDVNYIRSYRQVSEPRSVSPSRRAPTPGAPSTPDRNRDTRSMETSGRHNTAAGGKPPSGRRNSAGYPNDTPIPKYRINLENLPPRLKKKFLEQSGHSFDSADHNTRDRFANNAHQQSFNPATPHNQTTTWSQTLPTRGRGRLRDNESFDRDKFINTYLKTQEIHNNSRRSTPSSSYMNLYEPHSIESNVSHADNNHVNHVEHPPAPEALTNGAAEAHSRREPQPEPRDEAPSGAGSDSEPASCGSTSLMDMTNLDWTEEVEKSMKLESGGSSSSSPAPLVSTSSTQDPRVAPRPETKEAKRSARSKRRDKRSSSRGQKKSDRRRDTAQTDIPAPAPARAGVRDRRDSGPQDVRARERRDSGSQDVRARERRDSGSQDVRARERRDSHRSNRSSNIGNSRDDLDRWRSLRSFSREQSAEGANWCEYAAKLDSMMLKVTPLPQNYDLFVEAVHTVSRQCIPRGCRTSYIPGLTPDSAKVLARYETLYNEDPFSEETIQSGEELISLLSEARRTKWIQSLANIDMTHNSKKAWASIRKLTTDPPPASQQGTINANQVAHQLLLNGKPPRRIRRTRKKPNQEQAAPESPGDPLSKPITLNELMRGIKGLKVGKAAGVDDITVEQLKNLGPATISWLLKLFNNCLSSAKIPKLWRKSKIVALLKPGKLPVEAKNFRPISLLCHTYKLLERLLLNRLSSRIDPMLIPEQAGFRPGKSCTNQTLKLAQYIEDGFEQGLVTGVVFVDLSAAYDTVNIGRLLGKVQSLTKDNDFVRFLGEMLQNRRFQVSLYAKKSRWRIQKNGLPQGSVLAPILFNIYTNDQPQDLSSFLYADDLALATQTKSFEEAEDNLGAALEGLGKFYEDNALKPNPSKTESCVFHLRNRQAQRTLNITWRGTKIEHNDHPKYLGITLDRALTFKWNCVSLKRKVSSRNNLLRKLTSTKWGASPDVLRTTGLALCYSAGEFACPVWARSAHCREVDVALNDTCRTITGCLKPTPVWMLYSLCGIAPPDVRREAACSREKHRQETDPRHPLYNQEPAPYRLKSRKSFLRSTVASHKDPSKERIDLWQAKYPMANSFIPPNESLPPGHELPWATWKSLNRLRTNMGRCGENMCRWGYRGPASNICACGASPQTMEHLMVCPGCPNTCTREDLLKANQRGIDVAAHWAAEVRIVSQCNSRDTSANRALSPRDNDGFRVPSAVPKNAAWTASNQKKSNGSWVPARTPSADRGRESPAPDAAPEPAGGGGRRSRRRAGRRRGRGGEAVAPPVPHPAGATPAPTNVNWRDEIKESKKFSVQDRLDRYQEVNRQRLTSTASDKAECPAPPAGLLVLPTALPQANNHNTGREGSTETQKMLYDPHNPSRPIMVAAQAKQDPRMNRAPSEQWSSTSTDAAGAQALAARHRALLQRVDRADAALQAHLAAPAAAGDHAVADTRLKQFIALNEIDTRLHVATLVTVVGEVCYELMCDLCAPDLPEDKTFDELVQIVKVHLEPQRSEIAERHVFRQRKQLHGETISDYLQNLKHLAKSCNFANQLEINLRDQFVSGLHNEEMRSRLFAEKNIDYKRAVELALALEAAERHAACAGAAGGAAAAGSSARDDGLHRVAAAPARGSNEQPPPRRQCSRCGKPGHVAGRCRYKHYSCDQCGEKGHLKVVCHKKSDSARPSRGQYFLEESDVEDCNFYNLVSEEEDPLLQQLRDEFPTVFAGGLGTYRSRMRFHLADETPVFVKARPLPLALRPRVEQELERLQREGVIYKVERSDYGTPIVPVVKSNGDIRVCGDYKITINKRLKEFHYPLPRIDEIFTALGGGEQYTKLDLSHAYQQVLLSEESQPMTAITTHIGTFVYKRVPFGINCVPENFQKLMEETLSGVPTTVVFQDDICITGRDKETHLHNLRQVLNRLKDAGLRINWSKCEFFKQSVTYLGYRIDKDGLHTDERKIKAIVAAPTPENVTQLKGFLGLVNFYSKFFSNLSSILKPLYNLLKSNVKWVWSESCKVAFDKAKELLGSKPVLAHYDASLPLILSVDSSAYGLGCVLAQRGADGVERPVSCASRTLNEHELNYSQFDKEALAIVFGEVKSETIKDPLLSKVMNYVKFGWPPKVDTPNERAFFVRKECLHLVQDCLVWGYRVVIPSKLRSSVLDELHEGHCGIVKMKQIARNYFWWERLDEDIERTARACAACRALADRPAPAPLHSWAWPAEPWARINIDFLGPFRNKHYLVLVDAHSKWLEVEQVSSICASVIITCLRKIFARFGLPKRCVSDNGPPFSSAEYGKYLETNGIKRILVAPYHPSSNGAAENAVRSVKNVLKKAVLDNENLDTALSKFLFTYRNTEHCTTKKEPAVALMGRRLRGRLDLLRADTAELVQDSQQRQQQRRGGDLREAQEGDHVYVRDYGKNDYKWKEGTVLKRTGPLSYVVKTKDDQLCRRHIDQVITTKKGRHSLSRFDDGTDRIREEAPTTLIDSPKYERNPMSRQSDESSSAEPTSSSRSLSPAAAAAAAQELEYFKNKHVCYRKFLQEALEKLLMTDLKYCQADNIEHHFWKILYYNFIEVLRKRLAAAAPADRAAAVAQINAIIDDGNTYFEQLVQTLEKTYKFNTEDYINDNHCLPPKGLGYVGLALVSVQKLYVFLGDLARYKEQVNETNNYAKSKFWYTKAQQVNPKNGRPYNQLAILAIYARRKLDAVYYYMRSLMSSNPFHSARESLISLFDENRKKYEAAERKRRALLEANNPSATTPAGAGAGRGLRREVWVRPSGGRTTRLRHDRSPDDRLDSMTPVELNKNFITSYLHVHGKLVTKIGMESFHASSARMLREFRALLHLQPLPTPAARLLQLTALNMFAVETNAPSGTQRSPGGRGHDAPARLTGRALPNMFINRMSVSQYILLRASDADKMRQKSSRREALKRVVRRPGVFIAACYLYRTGSHRRRRRRAAGSAQTSHLQPIILASPLESSTTNGCRSAWLECAVSVALLMFGALLERCCALLPAPPASQQRADALLLLPAIKVWSDWMLCHSSVWNPPPSFDNYDIGADKDPWDWLARLMNILETLDDKSIVFETEMKEGYSPVRLPEDSLLAGFTPLMYMEPAAAFVRRAPAPAAPEGTAPAPPAPLAPHLAEHALRTRKLLFFGTEYLVGVEPAVLRLECPAGAAPRYASCVPRAAPPPAPLHALSEDSAEEEEDDMKETASPPSPPSARGTAIEAEGADEATRRLLRRKEQLEDRRATMERRQKRMQELVAGGWVRAEVTVRPRWLVPDTNCFIEHLPLLTLLARPQPYLLAVPLVVVTELEGLSRCGRVGAAAAAALAWLGVAGAAGGAGAAGAPPGVRFATSRGSLLASAAFTAEQDTARATNDDRVLATALNLHANIPSEPESGEAGSRRVCSVVLLTDDRNLRVKALAADLPARDLPSFVAWAALTDDPRASPRTTSSPHRLNGARFVKGGLAYACPADSSQEPIPDDPRGRPANHGASSSVLGDNPIAPEGDGAAAQ</sequence>
<dbReference type="PROSITE" id="PS50994">
    <property type="entry name" value="INTEGRASE"/>
    <property type="match status" value="1"/>
</dbReference>
<comment type="subcellular location">
    <subcellularLocation>
        <location evidence="2">Cytoplasm</location>
    </subcellularLocation>
    <subcellularLocation>
        <location evidence="1">Nucleus</location>
    </subcellularLocation>
</comment>
<name>A0A8S4EFD5_PLUXY</name>
<feature type="compositionally biased region" description="Polar residues" evidence="11">
    <location>
        <begin position="268"/>
        <end position="286"/>
    </location>
</feature>
<keyword evidence="16" id="KW-1185">Reference proteome</keyword>
<keyword evidence="10" id="KW-0862">Zinc</keyword>
<dbReference type="Proteomes" id="UP000653454">
    <property type="component" value="Unassembled WGS sequence"/>
</dbReference>
<dbReference type="CDD" id="cd01650">
    <property type="entry name" value="RT_nLTR_like"/>
    <property type="match status" value="1"/>
</dbReference>
<dbReference type="InterPro" id="IPR000477">
    <property type="entry name" value="RT_dom"/>
</dbReference>
<keyword evidence="6" id="KW-0064">Aspartyl protease</keyword>
<evidence type="ECO:0000259" key="13">
    <source>
        <dbReference type="PROSITE" id="PS50878"/>
    </source>
</evidence>
<feature type="region of interest" description="Disordered" evidence="11">
    <location>
        <begin position="1322"/>
        <end position="1426"/>
    </location>
</feature>
<dbReference type="GO" id="GO:0005737">
    <property type="term" value="C:cytoplasm"/>
    <property type="evidence" value="ECO:0007669"/>
    <property type="project" value="UniProtKB-SubCell"/>
</dbReference>
<dbReference type="SUPFAM" id="SSF57756">
    <property type="entry name" value="Retrovirus zinc finger-like domains"/>
    <property type="match status" value="1"/>
</dbReference>
<dbReference type="SMART" id="SM00670">
    <property type="entry name" value="PINc"/>
    <property type="match status" value="1"/>
</dbReference>
<feature type="compositionally biased region" description="Basic and acidic residues" evidence="11">
    <location>
        <begin position="135"/>
        <end position="150"/>
    </location>
</feature>
<feature type="compositionally biased region" description="Basic residues" evidence="11">
    <location>
        <begin position="1393"/>
        <end position="1404"/>
    </location>
</feature>
<dbReference type="Gene3D" id="1.10.340.70">
    <property type="match status" value="1"/>
</dbReference>
<dbReference type="InterPro" id="IPR019458">
    <property type="entry name" value="Est1-like_N"/>
</dbReference>
<dbReference type="CDD" id="cd01647">
    <property type="entry name" value="RT_LTR"/>
    <property type="match status" value="1"/>
</dbReference>
<feature type="compositionally biased region" description="Polar residues" evidence="11">
    <location>
        <begin position="1352"/>
        <end position="1363"/>
    </location>
</feature>
<dbReference type="Pfam" id="PF17919">
    <property type="entry name" value="RT_RNaseH_2"/>
    <property type="match status" value="1"/>
</dbReference>
<dbReference type="InterPro" id="IPR036875">
    <property type="entry name" value="Znf_CCHC_sf"/>
</dbReference>
<dbReference type="InterPro" id="IPR011990">
    <property type="entry name" value="TPR-like_helical_dom_sf"/>
</dbReference>
<feature type="compositionally biased region" description="Basic and acidic residues" evidence="11">
    <location>
        <begin position="491"/>
        <end position="539"/>
    </location>
</feature>
<dbReference type="GO" id="GO:0003964">
    <property type="term" value="F:RNA-directed DNA polymerase activity"/>
    <property type="evidence" value="ECO:0007669"/>
    <property type="project" value="UniProtKB-EC"/>
</dbReference>
<evidence type="ECO:0000256" key="1">
    <source>
        <dbReference type="ARBA" id="ARBA00004123"/>
    </source>
</evidence>
<dbReference type="InterPro" id="IPR029060">
    <property type="entry name" value="PIN-like_dom_sf"/>
</dbReference>
<dbReference type="Gene3D" id="4.10.60.10">
    <property type="entry name" value="Zinc finger, CCHC-type"/>
    <property type="match status" value="1"/>
</dbReference>
<feature type="compositionally biased region" description="Low complexity" evidence="11">
    <location>
        <begin position="417"/>
        <end position="436"/>
    </location>
</feature>
<proteinExistence type="predicted"/>
<evidence type="ECO:0000256" key="5">
    <source>
        <dbReference type="ARBA" id="ARBA00022670"/>
    </source>
</evidence>
<feature type="region of interest" description="Disordered" evidence="11">
    <location>
        <begin position="2511"/>
        <end position="2535"/>
    </location>
</feature>
<dbReference type="EMBL" id="CAJHNJ030000016">
    <property type="protein sequence ID" value="CAG9114277.1"/>
    <property type="molecule type" value="Genomic_DNA"/>
</dbReference>
<dbReference type="InterPro" id="IPR012337">
    <property type="entry name" value="RNaseH-like_sf"/>
</dbReference>
<dbReference type="InterPro" id="IPR001584">
    <property type="entry name" value="Integrase_cat-core"/>
</dbReference>
<dbReference type="PANTHER" id="PTHR37984:SF13">
    <property type="entry name" value="RIBONUCLEASE H"/>
    <property type="match status" value="1"/>
</dbReference>
<comment type="caution">
    <text evidence="15">The sequence shown here is derived from an EMBL/GenBank/DDBJ whole genome shotgun (WGS) entry which is preliminary data.</text>
</comment>
<evidence type="ECO:0000259" key="14">
    <source>
        <dbReference type="PROSITE" id="PS50994"/>
    </source>
</evidence>
<protein>
    <recommendedName>
        <fullName evidence="3">RNA-directed DNA polymerase</fullName>
        <ecNumber evidence="3">2.7.7.49</ecNumber>
    </recommendedName>
</protein>
<feature type="compositionally biased region" description="Basic and acidic residues" evidence="11">
    <location>
        <begin position="88"/>
        <end position="98"/>
    </location>
</feature>
<feature type="region of interest" description="Disordered" evidence="11">
    <location>
        <begin position="3309"/>
        <end position="3353"/>
    </location>
</feature>
<dbReference type="Gene3D" id="1.25.40.10">
    <property type="entry name" value="Tetratricopeptide repeat domain"/>
    <property type="match status" value="1"/>
</dbReference>
<dbReference type="GO" id="GO:0015074">
    <property type="term" value="P:DNA integration"/>
    <property type="evidence" value="ECO:0007669"/>
    <property type="project" value="InterPro"/>
</dbReference>
<dbReference type="FunFam" id="3.30.70.270:FF:000020">
    <property type="entry name" value="Transposon Tf2-6 polyprotein-like Protein"/>
    <property type="match status" value="1"/>
</dbReference>
<feature type="compositionally biased region" description="Acidic residues" evidence="11">
    <location>
        <begin position="3318"/>
        <end position="3327"/>
    </location>
</feature>
<evidence type="ECO:0000313" key="15">
    <source>
        <dbReference type="EMBL" id="CAG9114277.1"/>
    </source>
</evidence>
<dbReference type="GO" id="GO:0042575">
    <property type="term" value="C:DNA polymerase complex"/>
    <property type="evidence" value="ECO:0007669"/>
    <property type="project" value="UniProtKB-ARBA"/>
</dbReference>
<dbReference type="Gene3D" id="3.30.70.270">
    <property type="match status" value="2"/>
</dbReference>
<feature type="compositionally biased region" description="Basic and acidic residues" evidence="11">
    <location>
        <begin position="469"/>
        <end position="478"/>
    </location>
</feature>
<dbReference type="InterPro" id="IPR041588">
    <property type="entry name" value="Integrase_H2C2"/>
</dbReference>
<evidence type="ECO:0000256" key="8">
    <source>
        <dbReference type="ARBA" id="ARBA00023161"/>
    </source>
</evidence>
<organism evidence="15 16">
    <name type="scientific">Plutella xylostella</name>
    <name type="common">Diamondback moth</name>
    <name type="synonym">Plutella maculipennis</name>
    <dbReference type="NCBI Taxonomy" id="51655"/>
    <lineage>
        <taxon>Eukaryota</taxon>
        <taxon>Metazoa</taxon>
        <taxon>Ecdysozoa</taxon>
        <taxon>Arthropoda</taxon>
        <taxon>Hexapoda</taxon>
        <taxon>Insecta</taxon>
        <taxon>Pterygota</taxon>
        <taxon>Neoptera</taxon>
        <taxon>Endopterygota</taxon>
        <taxon>Lepidoptera</taxon>
        <taxon>Glossata</taxon>
        <taxon>Ditrysia</taxon>
        <taxon>Yponomeutoidea</taxon>
        <taxon>Plutellidae</taxon>
        <taxon>Plutella</taxon>
    </lineage>
</organism>
<keyword evidence="10" id="KW-0863">Zinc-finger</keyword>
<dbReference type="SUPFAM" id="SSF88723">
    <property type="entry name" value="PIN domain-like"/>
    <property type="match status" value="1"/>
</dbReference>
<feature type="compositionally biased region" description="Basic and acidic residues" evidence="11">
    <location>
        <begin position="1"/>
        <end position="10"/>
    </location>
</feature>
<dbReference type="GO" id="GO:0005634">
    <property type="term" value="C:nucleus"/>
    <property type="evidence" value="ECO:0007669"/>
    <property type="project" value="UniProtKB-SubCell"/>
</dbReference>
<dbReference type="EC" id="2.7.7.49" evidence="3"/>
<dbReference type="GO" id="GO:0004190">
    <property type="term" value="F:aspartic-type endopeptidase activity"/>
    <property type="evidence" value="ECO:0007669"/>
    <property type="project" value="UniProtKB-KW"/>
</dbReference>